<sequence length="85" mass="10133">MWKILQIQEHQNVQVTKQQQQPNNIKKKHITTLTNPFSHYHPLQMQSPCVEEKLSALLSLHQQFLHMDRNVSLLVDRKLLKAWKP</sequence>
<dbReference type="Proteomes" id="UP001142489">
    <property type="component" value="Unassembled WGS sequence"/>
</dbReference>
<accession>A0A9Q1AXS9</accession>
<organism evidence="1 2">
    <name type="scientific">Phrynocephalus forsythii</name>
    <dbReference type="NCBI Taxonomy" id="171643"/>
    <lineage>
        <taxon>Eukaryota</taxon>
        <taxon>Metazoa</taxon>
        <taxon>Chordata</taxon>
        <taxon>Craniata</taxon>
        <taxon>Vertebrata</taxon>
        <taxon>Euteleostomi</taxon>
        <taxon>Lepidosauria</taxon>
        <taxon>Squamata</taxon>
        <taxon>Bifurcata</taxon>
        <taxon>Unidentata</taxon>
        <taxon>Episquamata</taxon>
        <taxon>Toxicofera</taxon>
        <taxon>Iguania</taxon>
        <taxon>Acrodonta</taxon>
        <taxon>Agamidae</taxon>
        <taxon>Agaminae</taxon>
        <taxon>Phrynocephalus</taxon>
    </lineage>
</organism>
<reference evidence="1" key="1">
    <citation type="journal article" date="2023" name="DNA Res.">
        <title>Chromosome-level genome assembly of Phrynocephalus forsythii using third-generation DNA sequencing and Hi-C analysis.</title>
        <authorList>
            <person name="Qi Y."/>
            <person name="Zhao W."/>
            <person name="Zhao Y."/>
            <person name="Niu C."/>
            <person name="Cao S."/>
            <person name="Zhang Y."/>
        </authorList>
    </citation>
    <scope>NUCLEOTIDE SEQUENCE</scope>
    <source>
        <tissue evidence="1">Muscle</tissue>
    </source>
</reference>
<dbReference type="AlphaFoldDB" id="A0A9Q1AXS9"/>
<protein>
    <submittedName>
        <fullName evidence="1">Uncharacterized protein</fullName>
    </submittedName>
</protein>
<evidence type="ECO:0000313" key="1">
    <source>
        <dbReference type="EMBL" id="KAJ7319734.1"/>
    </source>
</evidence>
<gene>
    <name evidence="1" type="ORF">JRQ81_019245</name>
</gene>
<proteinExistence type="predicted"/>
<evidence type="ECO:0000313" key="2">
    <source>
        <dbReference type="Proteomes" id="UP001142489"/>
    </source>
</evidence>
<dbReference type="EMBL" id="JAPFRF010000010">
    <property type="protein sequence ID" value="KAJ7319734.1"/>
    <property type="molecule type" value="Genomic_DNA"/>
</dbReference>
<name>A0A9Q1AXS9_9SAUR</name>
<keyword evidence="2" id="KW-1185">Reference proteome</keyword>
<comment type="caution">
    <text evidence="1">The sequence shown here is derived from an EMBL/GenBank/DDBJ whole genome shotgun (WGS) entry which is preliminary data.</text>
</comment>